<keyword evidence="2" id="KW-1185">Reference proteome</keyword>
<gene>
    <name evidence="1" type="primary">Contig5171.g5540</name>
    <name evidence="1" type="ORF">STYLEM_20559</name>
</gene>
<dbReference type="InParanoid" id="A0A078BAM6"/>
<proteinExistence type="predicted"/>
<dbReference type="EMBL" id="CCKQ01019389">
    <property type="protein sequence ID" value="CDW91404.1"/>
    <property type="molecule type" value="Genomic_DNA"/>
</dbReference>
<organism evidence="1 2">
    <name type="scientific">Stylonychia lemnae</name>
    <name type="common">Ciliate</name>
    <dbReference type="NCBI Taxonomy" id="5949"/>
    <lineage>
        <taxon>Eukaryota</taxon>
        <taxon>Sar</taxon>
        <taxon>Alveolata</taxon>
        <taxon>Ciliophora</taxon>
        <taxon>Intramacronucleata</taxon>
        <taxon>Spirotrichea</taxon>
        <taxon>Stichotrichia</taxon>
        <taxon>Sporadotrichida</taxon>
        <taxon>Oxytrichidae</taxon>
        <taxon>Stylonychinae</taxon>
        <taxon>Stylonychia</taxon>
    </lineage>
</organism>
<reference evidence="1 2" key="1">
    <citation type="submission" date="2014-06" db="EMBL/GenBank/DDBJ databases">
        <authorList>
            <person name="Swart Estienne"/>
        </authorList>
    </citation>
    <scope>NUCLEOTIDE SEQUENCE [LARGE SCALE GENOMIC DNA]</scope>
    <source>
        <strain evidence="1 2">130c</strain>
    </source>
</reference>
<protein>
    <submittedName>
        <fullName evidence="1">Uncharacterized protein</fullName>
    </submittedName>
</protein>
<sequence>MSFSQNNSPSIKLPLRQSLKLQEALRPSKYLRFAMHNSLLSHNDTEENLQLSKKFDELNLNKYGSKLFKDKNVKLLGGSSKLVQTILGNLRESQKLRENKTPKNLLKSKSKKFNNQNQDTSLEHILEFRLEGSGMVTRQPKESLYDFDRGSSIFTTKYNNLRESMRTGQTHYNNLNSRFINDFIPHKNVKCGGTPSSNSRSGKQLTKSGKQLYDKNNYDFGQICGFEEIKDRSDPFAPWYELEHKLQEQFNMQEYPNNQLYSPSPQLLNQYNRSQLLNSRQQIHQANKDNTD</sequence>
<evidence type="ECO:0000313" key="2">
    <source>
        <dbReference type="Proteomes" id="UP000039865"/>
    </source>
</evidence>
<accession>A0A078BAM6</accession>
<name>A0A078BAM6_STYLE</name>
<dbReference type="Proteomes" id="UP000039865">
    <property type="component" value="Unassembled WGS sequence"/>
</dbReference>
<evidence type="ECO:0000313" key="1">
    <source>
        <dbReference type="EMBL" id="CDW91404.1"/>
    </source>
</evidence>
<dbReference type="AlphaFoldDB" id="A0A078BAM6"/>